<dbReference type="Pfam" id="PF01770">
    <property type="entry name" value="Folate_carrier"/>
    <property type="match status" value="1"/>
</dbReference>
<dbReference type="KEGG" id="smo:SELMODRAFT_441668"/>
<feature type="transmembrane region" description="Helical" evidence="2">
    <location>
        <begin position="88"/>
        <end position="110"/>
    </location>
</feature>
<dbReference type="Proteomes" id="UP000001514">
    <property type="component" value="Unassembled WGS sequence"/>
</dbReference>
<feature type="transmembrane region" description="Helical" evidence="2">
    <location>
        <begin position="283"/>
        <end position="308"/>
    </location>
</feature>
<proteinExistence type="inferred from homology"/>
<feature type="transmembrane region" description="Helical" evidence="2">
    <location>
        <begin position="251"/>
        <end position="271"/>
    </location>
</feature>
<protein>
    <submittedName>
        <fullName evidence="3">Uncharacterized protein</fullName>
    </submittedName>
</protein>
<evidence type="ECO:0000256" key="1">
    <source>
        <dbReference type="ARBA" id="ARBA00005773"/>
    </source>
</evidence>
<dbReference type="GO" id="GO:0090482">
    <property type="term" value="F:vitamin transmembrane transporter activity"/>
    <property type="evidence" value="ECO:0007669"/>
    <property type="project" value="InterPro"/>
</dbReference>
<dbReference type="InParanoid" id="D8RLU9"/>
<keyword evidence="2" id="KW-0812">Transmembrane</keyword>
<dbReference type="SUPFAM" id="SSF103473">
    <property type="entry name" value="MFS general substrate transporter"/>
    <property type="match status" value="1"/>
</dbReference>
<keyword evidence="2" id="KW-1133">Transmembrane helix</keyword>
<feature type="transmembrane region" description="Helical" evidence="2">
    <location>
        <begin position="404"/>
        <end position="425"/>
    </location>
</feature>
<feature type="transmembrane region" description="Helical" evidence="2">
    <location>
        <begin position="122"/>
        <end position="142"/>
    </location>
</feature>
<feature type="transmembrane region" description="Helical" evidence="2">
    <location>
        <begin position="181"/>
        <end position="200"/>
    </location>
</feature>
<evidence type="ECO:0000313" key="4">
    <source>
        <dbReference type="Proteomes" id="UP000001514"/>
    </source>
</evidence>
<dbReference type="GO" id="GO:0005886">
    <property type="term" value="C:plasma membrane"/>
    <property type="evidence" value="ECO:0000318"/>
    <property type="project" value="GO_Central"/>
</dbReference>
<evidence type="ECO:0000313" key="3">
    <source>
        <dbReference type="EMBL" id="EFJ26989.1"/>
    </source>
</evidence>
<feature type="transmembrane region" description="Helical" evidence="2">
    <location>
        <begin position="315"/>
        <end position="334"/>
    </location>
</feature>
<keyword evidence="4" id="KW-1185">Reference proteome</keyword>
<comment type="similarity">
    <text evidence="1">Belongs to the reduced folate carrier (RFC) transporter (TC 2.A.48) family.</text>
</comment>
<gene>
    <name evidence="3" type="ORF">SELMODRAFT_441668</name>
</gene>
<dbReference type="OrthoDB" id="1910514at2759"/>
<dbReference type="HOGENOM" id="CLU_623106_0_0_1"/>
<dbReference type="EMBL" id="GL377583">
    <property type="protein sequence ID" value="EFJ26989.1"/>
    <property type="molecule type" value="Genomic_DNA"/>
</dbReference>
<accession>D8RLU9</accession>
<dbReference type="PANTHER" id="PTHR10686:SF18">
    <property type="entry name" value="IP11787P-RELATED"/>
    <property type="match status" value="1"/>
</dbReference>
<sequence length="448" mass="49241">MVDEEDMALASPNGGRAATARLPIALAVLLPSAYRFAQRFAPVIPYEVRYMIHNKGITNQEISTRILPVGVYSRSLFIFLAAPACSLFSYHGTLMLASLAVFVEYSLLLWGDSILWLQLMQLFRSMAAGIEVVFPAYLFLLVPENKFQIMTSSTEAASSIAHFGASELGQALIHEGISIDVLLYISMSMVALSVLICLVLPRDPQSSQCSDCSAAPRKSKRPPILELLSICRLKGLATVVRETWENPFVQLLSIWWAFDVAGYAMASTYMLNLFEAIDSTSIYSGHVMAATEITNFIAALCAIPLSVLVARDAGIAYYTAGSVLIGVLLLSMPYTATLWVAYPGFIIIVGINRILVCIVHVQCARFLANKEYVLLFSLNTLAGRILQSVFQFVIVMVAPTIFTQYYILGSSFLAMAAAFFLLSLYKTRNLKDSADPYYQTLPGEDVLA</sequence>
<dbReference type="InterPro" id="IPR036259">
    <property type="entry name" value="MFS_trans_sf"/>
</dbReference>
<dbReference type="STRING" id="88036.D8RLU9"/>
<keyword evidence="2" id="KW-0472">Membrane</keyword>
<name>D8RLU9_SELML</name>
<dbReference type="Gene3D" id="1.20.1250.20">
    <property type="entry name" value="MFS general substrate transporter like domains"/>
    <property type="match status" value="1"/>
</dbReference>
<organism evidence="4">
    <name type="scientific">Selaginella moellendorffii</name>
    <name type="common">Spikemoss</name>
    <dbReference type="NCBI Taxonomy" id="88036"/>
    <lineage>
        <taxon>Eukaryota</taxon>
        <taxon>Viridiplantae</taxon>
        <taxon>Streptophyta</taxon>
        <taxon>Embryophyta</taxon>
        <taxon>Tracheophyta</taxon>
        <taxon>Lycopodiopsida</taxon>
        <taxon>Selaginellales</taxon>
        <taxon>Selaginellaceae</taxon>
        <taxon>Selaginella</taxon>
    </lineage>
</organism>
<dbReference type="PANTHER" id="PTHR10686">
    <property type="entry name" value="FOLATE TRANSPORTER"/>
    <property type="match status" value="1"/>
</dbReference>
<feature type="transmembrane region" description="Helical" evidence="2">
    <location>
        <begin position="373"/>
        <end position="398"/>
    </location>
</feature>
<dbReference type="Gramene" id="EFJ26989">
    <property type="protein sequence ID" value="EFJ26989"/>
    <property type="gene ID" value="SELMODRAFT_441668"/>
</dbReference>
<dbReference type="InterPro" id="IPR002666">
    <property type="entry name" value="Folate_carrier"/>
</dbReference>
<feature type="transmembrane region" description="Helical" evidence="2">
    <location>
        <begin position="340"/>
        <end position="361"/>
    </location>
</feature>
<dbReference type="eggNOG" id="KOG3810">
    <property type="taxonomic scope" value="Eukaryota"/>
</dbReference>
<dbReference type="OMA" id="DIWACYA"/>
<dbReference type="AlphaFoldDB" id="D8RLU9"/>
<reference evidence="3 4" key="1">
    <citation type="journal article" date="2011" name="Science">
        <title>The Selaginella genome identifies genetic changes associated with the evolution of vascular plants.</title>
        <authorList>
            <person name="Banks J.A."/>
            <person name="Nishiyama T."/>
            <person name="Hasebe M."/>
            <person name="Bowman J.L."/>
            <person name="Gribskov M."/>
            <person name="dePamphilis C."/>
            <person name="Albert V.A."/>
            <person name="Aono N."/>
            <person name="Aoyama T."/>
            <person name="Ambrose B.A."/>
            <person name="Ashton N.W."/>
            <person name="Axtell M.J."/>
            <person name="Barker E."/>
            <person name="Barker M.S."/>
            <person name="Bennetzen J.L."/>
            <person name="Bonawitz N.D."/>
            <person name="Chapple C."/>
            <person name="Cheng C."/>
            <person name="Correa L.G."/>
            <person name="Dacre M."/>
            <person name="DeBarry J."/>
            <person name="Dreyer I."/>
            <person name="Elias M."/>
            <person name="Engstrom E.M."/>
            <person name="Estelle M."/>
            <person name="Feng L."/>
            <person name="Finet C."/>
            <person name="Floyd S.K."/>
            <person name="Frommer W.B."/>
            <person name="Fujita T."/>
            <person name="Gramzow L."/>
            <person name="Gutensohn M."/>
            <person name="Harholt J."/>
            <person name="Hattori M."/>
            <person name="Heyl A."/>
            <person name="Hirai T."/>
            <person name="Hiwatashi Y."/>
            <person name="Ishikawa M."/>
            <person name="Iwata M."/>
            <person name="Karol K.G."/>
            <person name="Koehler B."/>
            <person name="Kolukisaoglu U."/>
            <person name="Kubo M."/>
            <person name="Kurata T."/>
            <person name="Lalonde S."/>
            <person name="Li K."/>
            <person name="Li Y."/>
            <person name="Litt A."/>
            <person name="Lyons E."/>
            <person name="Manning G."/>
            <person name="Maruyama T."/>
            <person name="Michael T.P."/>
            <person name="Mikami K."/>
            <person name="Miyazaki S."/>
            <person name="Morinaga S."/>
            <person name="Murata T."/>
            <person name="Mueller-Roeber B."/>
            <person name="Nelson D.R."/>
            <person name="Obara M."/>
            <person name="Oguri Y."/>
            <person name="Olmstead R.G."/>
            <person name="Onodera N."/>
            <person name="Petersen B.L."/>
            <person name="Pils B."/>
            <person name="Prigge M."/>
            <person name="Rensing S.A."/>
            <person name="Riano-Pachon D.M."/>
            <person name="Roberts A.W."/>
            <person name="Sato Y."/>
            <person name="Scheller H.V."/>
            <person name="Schulz B."/>
            <person name="Schulz C."/>
            <person name="Shakirov E.V."/>
            <person name="Shibagaki N."/>
            <person name="Shinohara N."/>
            <person name="Shippen D.E."/>
            <person name="Soerensen I."/>
            <person name="Sotooka R."/>
            <person name="Sugimoto N."/>
            <person name="Sugita M."/>
            <person name="Sumikawa N."/>
            <person name="Tanurdzic M."/>
            <person name="Theissen G."/>
            <person name="Ulvskov P."/>
            <person name="Wakazuki S."/>
            <person name="Weng J.K."/>
            <person name="Willats W.W."/>
            <person name="Wipf D."/>
            <person name="Wolf P.G."/>
            <person name="Yang L."/>
            <person name="Zimmer A.D."/>
            <person name="Zhu Q."/>
            <person name="Mitros T."/>
            <person name="Hellsten U."/>
            <person name="Loque D."/>
            <person name="Otillar R."/>
            <person name="Salamov A."/>
            <person name="Schmutz J."/>
            <person name="Shapiro H."/>
            <person name="Lindquist E."/>
            <person name="Lucas S."/>
            <person name="Rokhsar D."/>
            <person name="Grigoriev I.V."/>
        </authorList>
    </citation>
    <scope>NUCLEOTIDE SEQUENCE [LARGE SCALE GENOMIC DNA]</scope>
</reference>
<evidence type="ECO:0000256" key="2">
    <source>
        <dbReference type="SAM" id="Phobius"/>
    </source>
</evidence>